<sequence>MTEKIVTDLEHWYDVAQMPLSQRKVLSAAIRLFARDGFSRTSTKAVAEEAGVSQAVLFKYFHSKDELLHQITSPIAENLIPNYATEFLRHLDQQQFATDQLQQTLNEVAQERFQFMYQNKEVMLILFSEFLADVEFKQQVLQAFQLQQNQLVKRVWRRLKPEAQGRAWRFLRNVVQSFVSQLLGYFILVTNIAPQRHYDFKADLAQIAENVYRSIAYPTEKQA</sequence>
<dbReference type="InterPro" id="IPR050109">
    <property type="entry name" value="HTH-type_TetR-like_transc_reg"/>
</dbReference>
<dbReference type="InterPro" id="IPR023772">
    <property type="entry name" value="DNA-bd_HTH_TetR-type_CS"/>
</dbReference>
<evidence type="ECO:0000259" key="3">
    <source>
        <dbReference type="PROSITE" id="PS50977"/>
    </source>
</evidence>
<dbReference type="RefSeq" id="WP_125648064.1">
    <property type="nucleotide sequence ID" value="NZ_JBHTOH010000025.1"/>
</dbReference>
<dbReference type="InterPro" id="IPR009057">
    <property type="entry name" value="Homeodomain-like_sf"/>
</dbReference>
<protein>
    <submittedName>
        <fullName evidence="4">TetR/AcrR family transcriptional regulator</fullName>
    </submittedName>
</protein>
<dbReference type="Gene3D" id="1.10.357.10">
    <property type="entry name" value="Tetracycline Repressor, domain 2"/>
    <property type="match status" value="1"/>
</dbReference>
<feature type="domain" description="HTH tetR-type" evidence="3">
    <location>
        <begin position="19"/>
        <end position="79"/>
    </location>
</feature>
<accession>A0ABW4BKS9</accession>
<dbReference type="Pfam" id="PF00440">
    <property type="entry name" value="TetR_N"/>
    <property type="match status" value="1"/>
</dbReference>
<dbReference type="InterPro" id="IPR001647">
    <property type="entry name" value="HTH_TetR"/>
</dbReference>
<dbReference type="PRINTS" id="PR00455">
    <property type="entry name" value="HTHTETR"/>
</dbReference>
<evidence type="ECO:0000313" key="5">
    <source>
        <dbReference type="Proteomes" id="UP001597191"/>
    </source>
</evidence>
<evidence type="ECO:0000256" key="2">
    <source>
        <dbReference type="PROSITE-ProRule" id="PRU00335"/>
    </source>
</evidence>
<evidence type="ECO:0000313" key="4">
    <source>
        <dbReference type="EMBL" id="MFD1410851.1"/>
    </source>
</evidence>
<dbReference type="PROSITE" id="PS01081">
    <property type="entry name" value="HTH_TETR_1"/>
    <property type="match status" value="1"/>
</dbReference>
<dbReference type="Proteomes" id="UP001597191">
    <property type="component" value="Unassembled WGS sequence"/>
</dbReference>
<organism evidence="4 5">
    <name type="scientific">Lapidilactobacillus gannanensis</name>
    <dbReference type="NCBI Taxonomy" id="2486002"/>
    <lineage>
        <taxon>Bacteria</taxon>
        <taxon>Bacillati</taxon>
        <taxon>Bacillota</taxon>
        <taxon>Bacilli</taxon>
        <taxon>Lactobacillales</taxon>
        <taxon>Lactobacillaceae</taxon>
        <taxon>Lapidilactobacillus</taxon>
    </lineage>
</organism>
<proteinExistence type="predicted"/>
<dbReference type="SUPFAM" id="SSF46689">
    <property type="entry name" value="Homeodomain-like"/>
    <property type="match status" value="1"/>
</dbReference>
<name>A0ABW4BKS9_9LACO</name>
<evidence type="ECO:0000256" key="1">
    <source>
        <dbReference type="ARBA" id="ARBA00023125"/>
    </source>
</evidence>
<dbReference type="PANTHER" id="PTHR30055:SF226">
    <property type="entry name" value="HTH-TYPE TRANSCRIPTIONAL REGULATOR PKSA"/>
    <property type="match status" value="1"/>
</dbReference>
<reference evidence="5" key="1">
    <citation type="journal article" date="2019" name="Int. J. Syst. Evol. Microbiol.">
        <title>The Global Catalogue of Microorganisms (GCM) 10K type strain sequencing project: providing services to taxonomists for standard genome sequencing and annotation.</title>
        <authorList>
            <consortium name="The Broad Institute Genomics Platform"/>
            <consortium name="The Broad Institute Genome Sequencing Center for Infectious Disease"/>
            <person name="Wu L."/>
            <person name="Ma J."/>
        </authorList>
    </citation>
    <scope>NUCLEOTIDE SEQUENCE [LARGE SCALE GENOMIC DNA]</scope>
    <source>
        <strain evidence="5">CCM 8937</strain>
    </source>
</reference>
<dbReference type="PROSITE" id="PS50977">
    <property type="entry name" value="HTH_TETR_2"/>
    <property type="match status" value="1"/>
</dbReference>
<feature type="DNA-binding region" description="H-T-H motif" evidence="2">
    <location>
        <begin position="42"/>
        <end position="61"/>
    </location>
</feature>
<keyword evidence="1 2" id="KW-0238">DNA-binding</keyword>
<dbReference type="PANTHER" id="PTHR30055">
    <property type="entry name" value="HTH-TYPE TRANSCRIPTIONAL REGULATOR RUTR"/>
    <property type="match status" value="1"/>
</dbReference>
<gene>
    <name evidence="4" type="ORF">ACFQ4R_04370</name>
</gene>
<keyword evidence="5" id="KW-1185">Reference proteome</keyword>
<comment type="caution">
    <text evidence="4">The sequence shown here is derived from an EMBL/GenBank/DDBJ whole genome shotgun (WGS) entry which is preliminary data.</text>
</comment>
<dbReference type="EMBL" id="JBHTOH010000025">
    <property type="protein sequence ID" value="MFD1410851.1"/>
    <property type="molecule type" value="Genomic_DNA"/>
</dbReference>